<evidence type="ECO:0000256" key="2">
    <source>
        <dbReference type="ARBA" id="ARBA00007783"/>
    </source>
</evidence>
<evidence type="ECO:0000256" key="3">
    <source>
        <dbReference type="ARBA" id="ARBA00022692"/>
    </source>
</evidence>
<name>A0AAT9G4X6_9ENTR</name>
<evidence type="ECO:0000256" key="5">
    <source>
        <dbReference type="ARBA" id="ARBA00023136"/>
    </source>
</evidence>
<dbReference type="InterPro" id="IPR013525">
    <property type="entry name" value="ABC2_TM"/>
</dbReference>
<proteinExistence type="inferred from homology"/>
<dbReference type="AlphaFoldDB" id="A0AAT9G4X6"/>
<reference evidence="8" key="2">
    <citation type="submission" date="2023-10" db="EMBL/GenBank/DDBJ databases">
        <authorList>
            <person name="Koga R."/>
            <person name="Fukatsu T."/>
        </authorList>
    </citation>
    <scope>NUCLEOTIDE SEQUENCE</scope>
    <source>
        <strain evidence="8">Kw-01</strain>
    </source>
</reference>
<feature type="transmembrane region" description="Helical" evidence="6">
    <location>
        <begin position="224"/>
        <end position="248"/>
    </location>
</feature>
<feature type="transmembrane region" description="Helical" evidence="6">
    <location>
        <begin position="175"/>
        <end position="194"/>
    </location>
</feature>
<dbReference type="PANTHER" id="PTHR43332">
    <property type="entry name" value="INNER MEMBRANE TRANSPORT PERMEASE YADH-RELATED"/>
    <property type="match status" value="1"/>
</dbReference>
<feature type="transmembrane region" description="Helical" evidence="6">
    <location>
        <begin position="139"/>
        <end position="163"/>
    </location>
</feature>
<keyword evidence="5 6" id="KW-0472">Membrane</keyword>
<dbReference type="PIRSF" id="PIRSF006648">
    <property type="entry name" value="DrrB"/>
    <property type="match status" value="1"/>
</dbReference>
<dbReference type="InterPro" id="IPR047817">
    <property type="entry name" value="ABC2_TM_bact-type"/>
</dbReference>
<feature type="transmembrane region" description="Helical" evidence="6">
    <location>
        <begin position="104"/>
        <end position="132"/>
    </location>
</feature>
<gene>
    <name evidence="8" type="ORF">ACHINZ_4590</name>
</gene>
<keyword evidence="4 6" id="KW-1133">Transmembrane helix</keyword>
<dbReference type="InterPro" id="IPR000412">
    <property type="entry name" value="ABC_2_transport"/>
</dbReference>
<keyword evidence="6" id="KW-0813">Transport</keyword>
<sequence length="256" mass="29058">MINLYLIAIKTIWFKEIRRFMRIWIQTLLPSTITIVLYFIIFGELIGKKIGDMNGIKYIEFIVPGLIMMSVITNSYANVSSSFFSAKFQKNIEELLTAPISSHILIIGFIGGGVFRGILISIIVTIISLFFISLHIYSYTIVIIITLMTSIVFSLAGFINAIYAKSFDDISITPTFILTPLSYLGGIFYSLNILPCFWQKISKLNPIVYMISGLRYGFLGITDISIYITIILLLLLIFSLYIISWYLIVNGKELKC</sequence>
<reference evidence="8" key="1">
    <citation type="journal article" date="2023" name="Front. Microbiol.">
        <title>Genome analysis of Candidatus Aschnera chinzeii, the bacterial endosymbiont of the blood-sucking bat fly Penicillidia jenynsii (Insecta: Diptera: Nycteribiidae).</title>
        <authorList>
            <person name="Koga R."/>
            <person name="Moriyama M."/>
            <person name="Nozaki T."/>
            <person name="Fukatsu T."/>
        </authorList>
    </citation>
    <scope>NUCLEOTIDE SEQUENCE</scope>
    <source>
        <strain evidence="8">Kw-01</strain>
    </source>
</reference>
<keyword evidence="3 6" id="KW-0812">Transmembrane</keyword>
<evidence type="ECO:0000256" key="6">
    <source>
        <dbReference type="RuleBase" id="RU361157"/>
    </source>
</evidence>
<dbReference type="EMBL" id="AP028961">
    <property type="protein sequence ID" value="BET44787.1"/>
    <property type="molecule type" value="Genomic_DNA"/>
</dbReference>
<evidence type="ECO:0000256" key="1">
    <source>
        <dbReference type="ARBA" id="ARBA00004141"/>
    </source>
</evidence>
<evidence type="ECO:0000256" key="4">
    <source>
        <dbReference type="ARBA" id="ARBA00022989"/>
    </source>
</evidence>
<dbReference type="PANTHER" id="PTHR43332:SF2">
    <property type="entry name" value="INNER MEMBRANE TRANSPORT PERMEASE YADH"/>
    <property type="match status" value="1"/>
</dbReference>
<feature type="transmembrane region" description="Helical" evidence="6">
    <location>
        <begin position="23"/>
        <end position="46"/>
    </location>
</feature>
<evidence type="ECO:0000259" key="7">
    <source>
        <dbReference type="PROSITE" id="PS51012"/>
    </source>
</evidence>
<keyword evidence="6" id="KW-1003">Cell membrane</keyword>
<dbReference type="PROSITE" id="PS51012">
    <property type="entry name" value="ABC_TM2"/>
    <property type="match status" value="1"/>
</dbReference>
<comment type="subcellular location">
    <subcellularLocation>
        <location evidence="6">Cell inner membrane</location>
        <topology evidence="6">Multi-pass membrane protein</topology>
    </subcellularLocation>
    <subcellularLocation>
        <location evidence="1">Membrane</location>
        <topology evidence="1">Multi-pass membrane protein</topology>
    </subcellularLocation>
</comment>
<dbReference type="PRINTS" id="PR00164">
    <property type="entry name" value="ABC2TRNSPORT"/>
</dbReference>
<dbReference type="Pfam" id="PF01061">
    <property type="entry name" value="ABC2_membrane"/>
    <property type="match status" value="1"/>
</dbReference>
<protein>
    <recommendedName>
        <fullName evidence="6">Transport permease protein</fullName>
    </recommendedName>
</protein>
<dbReference type="GO" id="GO:0140359">
    <property type="term" value="F:ABC-type transporter activity"/>
    <property type="evidence" value="ECO:0007669"/>
    <property type="project" value="InterPro"/>
</dbReference>
<feature type="domain" description="ABC transmembrane type-2" evidence="7">
    <location>
        <begin position="22"/>
        <end position="251"/>
    </location>
</feature>
<accession>A0AAT9G4X6</accession>
<dbReference type="InterPro" id="IPR052522">
    <property type="entry name" value="ABC-2_transport_permease"/>
</dbReference>
<dbReference type="NCBIfam" id="NF011648">
    <property type="entry name" value="PRK15066.1"/>
    <property type="match status" value="1"/>
</dbReference>
<feature type="transmembrane region" description="Helical" evidence="6">
    <location>
        <begin position="58"/>
        <end position="77"/>
    </location>
</feature>
<organism evidence="8">
    <name type="scientific">Candidatus Aschnera chinzeii</name>
    <dbReference type="NCBI Taxonomy" id="1485666"/>
    <lineage>
        <taxon>Bacteria</taxon>
        <taxon>Pseudomonadati</taxon>
        <taxon>Pseudomonadota</taxon>
        <taxon>Gammaproteobacteria</taxon>
        <taxon>Enterobacterales</taxon>
        <taxon>Enterobacteriaceae</taxon>
        <taxon>Candidatus Aschnera</taxon>
    </lineage>
</organism>
<comment type="similarity">
    <text evidence="2 6">Belongs to the ABC-2 integral membrane protein family.</text>
</comment>
<evidence type="ECO:0000313" key="8">
    <source>
        <dbReference type="EMBL" id="BET44787.1"/>
    </source>
</evidence>
<dbReference type="GO" id="GO:0043190">
    <property type="term" value="C:ATP-binding cassette (ABC) transporter complex"/>
    <property type="evidence" value="ECO:0007669"/>
    <property type="project" value="InterPro"/>
</dbReference>